<dbReference type="SUPFAM" id="SSF53383">
    <property type="entry name" value="PLP-dependent transferases"/>
    <property type="match status" value="1"/>
</dbReference>
<keyword evidence="6" id="KW-0663">Pyridoxal phosphate</keyword>
<keyword evidence="4" id="KW-0597">Phosphoprotein</keyword>
<evidence type="ECO:0000259" key="8">
    <source>
        <dbReference type="PROSITE" id="PS50075"/>
    </source>
</evidence>
<dbReference type="PROSITE" id="PS00012">
    <property type="entry name" value="PHOSPHOPANTETHEINE"/>
    <property type="match status" value="1"/>
</dbReference>
<proteinExistence type="predicted"/>
<dbReference type="InterPro" id="IPR015421">
    <property type="entry name" value="PyrdxlP-dep_Trfase_major"/>
</dbReference>
<dbReference type="InterPro" id="IPR020806">
    <property type="entry name" value="PKS_PP-bd"/>
</dbReference>
<sequence>MASKLYALILAKQTELELGLSWADGLRLVAKRAHLMQQLPPNDAMAAVFAGPEQLQPLIKTHGVEIAVINGPKNTVISGTKTAVDAVLKTLSVQEIRSRPLAVSHAFHSVLMEPMLAEFATFAQTLTYAPPKIPLISNVTGQPLTAAPDADYWCQHLRQPVQFAAGLETLAQKQRPWLEIGPQPVLLGMAQRSFPDALRLPSLTPQQDGAMLKTLSHLAVRGFAIDWAAVHPAQRQRIALPTYPFQRQSYWFMPISPTPTSPMAPSADAVTPSNPVAQVQTELTTLVAKLLQISPKDVDPQAPFLEMGADSIVLIEAVQGIETRFGVTVTIRQFFEELQTLEALSNFIAQQMPAEASHSSTENANHSSTDNTNSHTSHTPGTLAVVNAPLTDSNLSLSSQESLSAATTAPAMSSGAQPATTALEQIVTQQMQLMTQQIDLLRHAQQDIQKSVPSSPVPKPLASPPQVVSQHTPQAAPPAPKTVPSRSVSIPQSLNESQQRYLQSFIQRYTQRTAESKRRKQESHPYLADSRACAGFRPSIKEMLYPIVGTRAEGSRLWDVDGNEYIDITMGFGVHLFGHRPEFVQDAIATQLNRGIQIGPQAELSGDVARLIHELTGMERVTFTQSGTEAVMTALRLARTATHRRLIVRFENAYHGHFDGVLARSKARSAGDNTAVPIAPGIPPGMVEDVLVLPYGDPSALQIIQQRASELAAVLVEPVQSRRPDLQPRDFLQQLRRITQDHGVALILDEIITGFRIHPGGAQTWFGVEADLATYGKVLGGGIPIGIVAGKAHYMDGIDGGLWHYGDDSYPSAERTFFAGTFCKPPLAMAAAKAVLLHLKQQGADLQTQLNQRTEVFAQRLNTFFDQVEVPIQIVHFGSLFRFTFTGNYDLLFYHLIAQGIYVWEGRNCFLSTAHTEADIEQIIQAVQTAVAQMQQGGFLPGKSLVAAQTLPLTKSQQEIWLLTQLNPDASLAYTECVWLDLQGPLQEAILRRSLQQLMDRHEALRTKIDPTGTTQQVMPTLTFNLPLIDLSSLTSEEQSLAVQRWLHQEQRYPFDLTQPPLLRMHALKLAEQHHGLVLTVHHIVVDGWSIQVLLEELSRLYNMAVQDAVQLLPPPGSYGDYVQQVSRSADAAYWQRQPLPQWQLKTDGQTDAPDYHSTSQSWQLSAERYQQFQVWSRQQGCTPFMTLLAAFCLLLHRWSQTTELMVGISVAGQGQPGYGRLVAHCVNVLPVYSQLRPEQSLAEYLHAIRTTLLECYDHTDYSLSQWVRWSKNNREDSSTDPLQPIVPAFFNLDPSMSAPDFQGLTVEAEPQSPAYGRWNLTWHLSEMENGLHLTAVYRSALFEDTTIAGWIGAYERLLTLMMESPQATLREIDQALDNFLTTQVQQLQATLVQQNRLKLEATSRRPQGITM</sequence>
<keyword evidence="10" id="KW-1185">Reference proteome</keyword>
<evidence type="ECO:0000256" key="7">
    <source>
        <dbReference type="SAM" id="MobiDB-lite"/>
    </source>
</evidence>
<feature type="domain" description="Carrier" evidence="8">
    <location>
        <begin position="274"/>
        <end position="352"/>
    </location>
</feature>
<evidence type="ECO:0000256" key="2">
    <source>
        <dbReference type="ARBA" id="ARBA00001957"/>
    </source>
</evidence>
<dbReference type="Gene3D" id="3.90.1150.10">
    <property type="entry name" value="Aspartate Aminotransferase, domain 1"/>
    <property type="match status" value="1"/>
</dbReference>
<dbReference type="PROSITE" id="PS50075">
    <property type="entry name" value="CARRIER"/>
    <property type="match status" value="1"/>
</dbReference>
<dbReference type="Pfam" id="PF00202">
    <property type="entry name" value="Aminotran_3"/>
    <property type="match status" value="1"/>
</dbReference>
<dbReference type="CDD" id="cd19531">
    <property type="entry name" value="LCL_NRPS-like"/>
    <property type="match status" value="1"/>
</dbReference>
<dbReference type="SMART" id="SM01294">
    <property type="entry name" value="PKS_PP_betabranch"/>
    <property type="match status" value="1"/>
</dbReference>
<organism evidence="9 10">
    <name type="scientific">Leptolyngbya cf. ectocarpi LEGE 11479</name>
    <dbReference type="NCBI Taxonomy" id="1828722"/>
    <lineage>
        <taxon>Bacteria</taxon>
        <taxon>Bacillati</taxon>
        <taxon>Cyanobacteriota</taxon>
        <taxon>Cyanophyceae</taxon>
        <taxon>Leptolyngbyales</taxon>
        <taxon>Leptolyngbyaceae</taxon>
        <taxon>Leptolyngbya group</taxon>
        <taxon>Leptolyngbya</taxon>
    </lineage>
</organism>
<feature type="region of interest" description="Disordered" evidence="7">
    <location>
        <begin position="352"/>
        <end position="382"/>
    </location>
</feature>
<dbReference type="Gene3D" id="3.30.559.30">
    <property type="entry name" value="Nonribosomal peptide synthetase, condensation domain"/>
    <property type="match status" value="1"/>
</dbReference>
<dbReference type="InterPro" id="IPR023213">
    <property type="entry name" value="CAT-like_dom_sf"/>
</dbReference>
<dbReference type="InterPro" id="IPR006162">
    <property type="entry name" value="Ppantetheine_attach_site"/>
</dbReference>
<dbReference type="Gene3D" id="3.30.70.3290">
    <property type="match status" value="1"/>
</dbReference>
<feature type="compositionally biased region" description="Polar residues" evidence="7">
    <location>
        <begin position="484"/>
        <end position="494"/>
    </location>
</feature>
<name>A0A928ZZ78_LEPEC</name>
<dbReference type="SUPFAM" id="SSF47336">
    <property type="entry name" value="ACP-like"/>
    <property type="match status" value="1"/>
</dbReference>
<dbReference type="Gene3D" id="3.30.559.10">
    <property type="entry name" value="Chloramphenicol acetyltransferase-like domain"/>
    <property type="match status" value="1"/>
</dbReference>
<dbReference type="Pfam" id="PF00668">
    <property type="entry name" value="Condensation"/>
    <property type="match status" value="1"/>
</dbReference>
<keyword evidence="5" id="KW-0808">Transferase</keyword>
<dbReference type="SMART" id="SM00827">
    <property type="entry name" value="PKS_AT"/>
    <property type="match status" value="1"/>
</dbReference>
<dbReference type="InterPro" id="IPR005814">
    <property type="entry name" value="Aminotrans_3"/>
</dbReference>
<dbReference type="Gene3D" id="3.40.366.10">
    <property type="entry name" value="Malonyl-Coenzyme A Acyl Carrier Protein, domain 2"/>
    <property type="match status" value="1"/>
</dbReference>
<dbReference type="SUPFAM" id="SSF52151">
    <property type="entry name" value="FabD/lysophospholipase-like"/>
    <property type="match status" value="1"/>
</dbReference>
<dbReference type="GO" id="GO:0008483">
    <property type="term" value="F:transaminase activity"/>
    <property type="evidence" value="ECO:0007669"/>
    <property type="project" value="UniProtKB-KW"/>
</dbReference>
<feature type="compositionally biased region" description="Low complexity" evidence="7">
    <location>
        <begin position="363"/>
        <end position="379"/>
    </location>
</feature>
<dbReference type="RefSeq" id="WP_193996099.1">
    <property type="nucleotide sequence ID" value="NZ_JADEXP010000393.1"/>
</dbReference>
<dbReference type="EMBL" id="JADEXP010000393">
    <property type="protein sequence ID" value="MBE9070217.1"/>
    <property type="molecule type" value="Genomic_DNA"/>
</dbReference>
<dbReference type="InterPro" id="IPR015422">
    <property type="entry name" value="PyrdxlP-dep_Trfase_small"/>
</dbReference>
<dbReference type="InterPro" id="IPR049704">
    <property type="entry name" value="Aminotrans_3_PPA_site"/>
</dbReference>
<evidence type="ECO:0000256" key="1">
    <source>
        <dbReference type="ARBA" id="ARBA00001933"/>
    </source>
</evidence>
<dbReference type="GO" id="GO:0008610">
    <property type="term" value="P:lipid biosynthetic process"/>
    <property type="evidence" value="ECO:0007669"/>
    <property type="project" value="UniProtKB-ARBA"/>
</dbReference>
<accession>A0A928ZZ78</accession>
<dbReference type="InterPro" id="IPR009081">
    <property type="entry name" value="PP-bd_ACP"/>
</dbReference>
<dbReference type="InterPro" id="IPR036736">
    <property type="entry name" value="ACP-like_sf"/>
</dbReference>
<dbReference type="PANTHER" id="PTHR43713">
    <property type="entry name" value="GLUTAMATE-1-SEMIALDEHYDE 2,1-AMINOMUTASE"/>
    <property type="match status" value="1"/>
</dbReference>
<dbReference type="InterPro" id="IPR014043">
    <property type="entry name" value="Acyl_transferase_dom"/>
</dbReference>
<dbReference type="InterPro" id="IPR016035">
    <property type="entry name" value="Acyl_Trfase/lysoPLipase"/>
</dbReference>
<protein>
    <submittedName>
        <fullName evidence="9">Aminotransferase class III-fold pyridoxal phosphate-dependent enzyme</fullName>
    </submittedName>
</protein>
<feature type="region of interest" description="Disordered" evidence="7">
    <location>
        <begin position="446"/>
        <end position="494"/>
    </location>
</feature>
<dbReference type="Proteomes" id="UP000615026">
    <property type="component" value="Unassembled WGS sequence"/>
</dbReference>
<evidence type="ECO:0000256" key="5">
    <source>
        <dbReference type="ARBA" id="ARBA00022679"/>
    </source>
</evidence>
<dbReference type="Pfam" id="PF00698">
    <property type="entry name" value="Acyl_transf_1"/>
    <property type="match status" value="1"/>
</dbReference>
<dbReference type="CDD" id="cd00610">
    <property type="entry name" value="OAT_like"/>
    <property type="match status" value="1"/>
</dbReference>
<evidence type="ECO:0000256" key="3">
    <source>
        <dbReference type="ARBA" id="ARBA00022450"/>
    </source>
</evidence>
<evidence type="ECO:0000256" key="4">
    <source>
        <dbReference type="ARBA" id="ARBA00022553"/>
    </source>
</evidence>
<keyword evidence="9" id="KW-0032">Aminotransferase</keyword>
<keyword evidence="3" id="KW-0596">Phosphopantetheine</keyword>
<dbReference type="SUPFAM" id="SSF52777">
    <property type="entry name" value="CoA-dependent acyltransferases"/>
    <property type="match status" value="2"/>
</dbReference>
<gene>
    <name evidence="9" type="ORF">IQ260_26605</name>
</gene>
<dbReference type="InterPro" id="IPR015424">
    <property type="entry name" value="PyrdxlP-dep_Trfase"/>
</dbReference>
<dbReference type="InterPro" id="IPR001242">
    <property type="entry name" value="Condensation_dom"/>
</dbReference>
<dbReference type="GO" id="GO:0031177">
    <property type="term" value="F:phosphopantetheine binding"/>
    <property type="evidence" value="ECO:0007669"/>
    <property type="project" value="InterPro"/>
</dbReference>
<reference evidence="9" key="1">
    <citation type="submission" date="2020-10" db="EMBL/GenBank/DDBJ databases">
        <authorList>
            <person name="Castelo-Branco R."/>
            <person name="Eusebio N."/>
            <person name="Adriana R."/>
            <person name="Vieira A."/>
            <person name="Brugerolle De Fraissinette N."/>
            <person name="Rezende De Castro R."/>
            <person name="Schneider M.P."/>
            <person name="Vasconcelos V."/>
            <person name="Leao P.N."/>
        </authorList>
    </citation>
    <scope>NUCLEOTIDE SEQUENCE</scope>
    <source>
        <strain evidence="9">LEGE 11479</strain>
    </source>
</reference>
<dbReference type="Gene3D" id="1.10.1200.10">
    <property type="entry name" value="ACP-like"/>
    <property type="match status" value="1"/>
</dbReference>
<dbReference type="InterPro" id="IPR016036">
    <property type="entry name" value="Malonyl_transacylase_ACP-bd"/>
</dbReference>
<dbReference type="PANTHER" id="PTHR43713:SF3">
    <property type="entry name" value="GLUTAMATE-1-SEMIALDEHYDE 2,1-AMINOMUTASE 1, CHLOROPLASTIC-RELATED"/>
    <property type="match status" value="1"/>
</dbReference>
<evidence type="ECO:0000313" key="9">
    <source>
        <dbReference type="EMBL" id="MBE9070217.1"/>
    </source>
</evidence>
<dbReference type="Gene3D" id="3.40.640.10">
    <property type="entry name" value="Type I PLP-dependent aspartate aminotransferase-like (Major domain)"/>
    <property type="match status" value="1"/>
</dbReference>
<dbReference type="PROSITE" id="PS00600">
    <property type="entry name" value="AA_TRANSFER_CLASS_3"/>
    <property type="match status" value="1"/>
</dbReference>
<comment type="caution">
    <text evidence="9">The sequence shown here is derived from an EMBL/GenBank/DDBJ whole genome shotgun (WGS) entry which is preliminary data.</text>
</comment>
<dbReference type="SMART" id="SM00823">
    <property type="entry name" value="PKS_PP"/>
    <property type="match status" value="1"/>
</dbReference>
<dbReference type="SUPFAM" id="SSF55048">
    <property type="entry name" value="Probable ACP-binding domain of malonyl-CoA ACP transacylase"/>
    <property type="match status" value="1"/>
</dbReference>
<dbReference type="InterPro" id="IPR001227">
    <property type="entry name" value="Ac_transferase_dom_sf"/>
</dbReference>
<dbReference type="Pfam" id="PF00550">
    <property type="entry name" value="PP-binding"/>
    <property type="match status" value="1"/>
</dbReference>
<comment type="cofactor">
    <cofactor evidence="1">
        <name>pyridoxal 5'-phosphate</name>
        <dbReference type="ChEBI" id="CHEBI:597326"/>
    </cofactor>
</comment>
<evidence type="ECO:0000256" key="6">
    <source>
        <dbReference type="ARBA" id="ARBA00022898"/>
    </source>
</evidence>
<evidence type="ECO:0000313" key="10">
    <source>
        <dbReference type="Proteomes" id="UP000615026"/>
    </source>
</evidence>
<dbReference type="GO" id="GO:0030170">
    <property type="term" value="F:pyridoxal phosphate binding"/>
    <property type="evidence" value="ECO:0007669"/>
    <property type="project" value="InterPro"/>
</dbReference>
<comment type="cofactor">
    <cofactor evidence="2">
        <name>pantetheine 4'-phosphate</name>
        <dbReference type="ChEBI" id="CHEBI:47942"/>
    </cofactor>
</comment>